<feature type="region of interest" description="Disordered" evidence="6">
    <location>
        <begin position="159"/>
        <end position="307"/>
    </location>
</feature>
<dbReference type="Proteomes" id="UP000678393">
    <property type="component" value="Unassembled WGS sequence"/>
</dbReference>
<feature type="compositionally biased region" description="Polar residues" evidence="6">
    <location>
        <begin position="56"/>
        <end position="69"/>
    </location>
</feature>
<gene>
    <name evidence="8" type="ORF">CUNI_LOCUS14945</name>
</gene>
<evidence type="ECO:0000256" key="3">
    <source>
        <dbReference type="ARBA" id="ARBA00022490"/>
    </source>
</evidence>
<feature type="non-terminal residue" evidence="8">
    <location>
        <position position="659"/>
    </location>
</feature>
<dbReference type="GO" id="GO:0005912">
    <property type="term" value="C:adherens junction"/>
    <property type="evidence" value="ECO:0007669"/>
    <property type="project" value="TreeGrafter"/>
</dbReference>
<comment type="caution">
    <text evidence="8">The sequence shown here is derived from an EMBL/GenBank/DDBJ whole genome shotgun (WGS) entry which is preliminary data.</text>
</comment>
<feature type="compositionally biased region" description="Low complexity" evidence="6">
    <location>
        <begin position="133"/>
        <end position="146"/>
    </location>
</feature>
<feature type="region of interest" description="Disordered" evidence="6">
    <location>
        <begin position="127"/>
        <end position="146"/>
    </location>
</feature>
<evidence type="ECO:0000259" key="7">
    <source>
        <dbReference type="PROSITE" id="PS51307"/>
    </source>
</evidence>
<feature type="region of interest" description="Disordered" evidence="6">
    <location>
        <begin position="18"/>
        <end position="119"/>
    </location>
</feature>
<keyword evidence="3" id="KW-0963">Cytoplasm</keyword>
<comment type="similarity">
    <text evidence="2">Belongs to the shroom family.</text>
</comment>
<dbReference type="InterPro" id="IPR027685">
    <property type="entry name" value="Shroom_fam"/>
</dbReference>
<evidence type="ECO:0000256" key="4">
    <source>
        <dbReference type="ARBA" id="ARBA00023212"/>
    </source>
</evidence>
<feature type="region of interest" description="Disordered" evidence="6">
    <location>
        <begin position="404"/>
        <end position="443"/>
    </location>
</feature>
<dbReference type="PANTHER" id="PTHR15012:SF32">
    <property type="entry name" value="PROTEIN SHROOM"/>
    <property type="match status" value="1"/>
</dbReference>
<dbReference type="GO" id="GO:0016324">
    <property type="term" value="C:apical plasma membrane"/>
    <property type="evidence" value="ECO:0007669"/>
    <property type="project" value="TreeGrafter"/>
</dbReference>
<feature type="compositionally biased region" description="Polar residues" evidence="6">
    <location>
        <begin position="198"/>
        <end position="209"/>
    </location>
</feature>
<dbReference type="Pfam" id="PF08687">
    <property type="entry name" value="ASD2"/>
    <property type="match status" value="1"/>
</dbReference>
<feature type="coiled-coil region" evidence="5">
    <location>
        <begin position="629"/>
        <end position="656"/>
    </location>
</feature>
<organism evidence="8 9">
    <name type="scientific">Candidula unifasciata</name>
    <dbReference type="NCBI Taxonomy" id="100452"/>
    <lineage>
        <taxon>Eukaryota</taxon>
        <taxon>Metazoa</taxon>
        <taxon>Spiralia</taxon>
        <taxon>Lophotrochozoa</taxon>
        <taxon>Mollusca</taxon>
        <taxon>Gastropoda</taxon>
        <taxon>Heterobranchia</taxon>
        <taxon>Euthyneura</taxon>
        <taxon>Panpulmonata</taxon>
        <taxon>Eupulmonata</taxon>
        <taxon>Stylommatophora</taxon>
        <taxon>Helicina</taxon>
        <taxon>Helicoidea</taxon>
        <taxon>Geomitridae</taxon>
        <taxon>Candidula</taxon>
    </lineage>
</organism>
<dbReference type="Gene3D" id="6.10.250.3120">
    <property type="match status" value="1"/>
</dbReference>
<evidence type="ECO:0000256" key="1">
    <source>
        <dbReference type="ARBA" id="ARBA00004245"/>
    </source>
</evidence>
<evidence type="ECO:0000313" key="9">
    <source>
        <dbReference type="Proteomes" id="UP000678393"/>
    </source>
</evidence>
<protein>
    <recommendedName>
        <fullName evidence="7">ASD2 domain-containing protein</fullName>
    </recommendedName>
</protein>
<dbReference type="GO" id="GO:0030864">
    <property type="term" value="C:cortical actin cytoskeleton"/>
    <property type="evidence" value="ECO:0007669"/>
    <property type="project" value="TreeGrafter"/>
</dbReference>
<dbReference type="GO" id="GO:0007015">
    <property type="term" value="P:actin filament organization"/>
    <property type="evidence" value="ECO:0007669"/>
    <property type="project" value="TreeGrafter"/>
</dbReference>
<feature type="compositionally biased region" description="Polar residues" evidence="6">
    <location>
        <begin position="217"/>
        <end position="269"/>
    </location>
</feature>
<dbReference type="PANTHER" id="PTHR15012">
    <property type="entry name" value="APICAL PROTEIN/SHROOM-RELATED"/>
    <property type="match status" value="1"/>
</dbReference>
<evidence type="ECO:0000256" key="2">
    <source>
        <dbReference type="ARBA" id="ARBA00006469"/>
    </source>
</evidence>
<feature type="coiled-coil region" evidence="5">
    <location>
        <begin position="480"/>
        <end position="507"/>
    </location>
</feature>
<evidence type="ECO:0000313" key="8">
    <source>
        <dbReference type="EMBL" id="CAG5129387.1"/>
    </source>
</evidence>
<feature type="domain" description="ASD2" evidence="7">
    <location>
        <begin position="362"/>
        <end position="658"/>
    </location>
</feature>
<feature type="compositionally biased region" description="Polar residues" evidence="6">
    <location>
        <begin position="411"/>
        <end position="427"/>
    </location>
</feature>
<dbReference type="EMBL" id="CAJHNH020003469">
    <property type="protein sequence ID" value="CAG5129387.1"/>
    <property type="molecule type" value="Genomic_DNA"/>
</dbReference>
<feature type="compositionally biased region" description="Basic and acidic residues" evidence="6">
    <location>
        <begin position="270"/>
        <end position="280"/>
    </location>
</feature>
<keyword evidence="5" id="KW-0175">Coiled coil</keyword>
<proteinExistence type="inferred from homology"/>
<evidence type="ECO:0000256" key="6">
    <source>
        <dbReference type="SAM" id="MobiDB-lite"/>
    </source>
</evidence>
<keyword evidence="4" id="KW-0206">Cytoskeleton</keyword>
<evidence type="ECO:0000256" key="5">
    <source>
        <dbReference type="SAM" id="Coils"/>
    </source>
</evidence>
<dbReference type="PROSITE" id="PS51307">
    <property type="entry name" value="ASD2"/>
    <property type="match status" value="1"/>
</dbReference>
<comment type="subcellular location">
    <subcellularLocation>
        <location evidence="1">Cytoplasm</location>
        <location evidence="1">Cytoskeleton</location>
    </subcellularLocation>
</comment>
<dbReference type="GO" id="GO:0043296">
    <property type="term" value="C:apical junction complex"/>
    <property type="evidence" value="ECO:0007669"/>
    <property type="project" value="TreeGrafter"/>
</dbReference>
<keyword evidence="9" id="KW-1185">Reference proteome</keyword>
<name>A0A8S3ZIQ6_9EUPU</name>
<dbReference type="InterPro" id="IPR014799">
    <property type="entry name" value="ASD2_dom"/>
</dbReference>
<feature type="compositionally biased region" description="Polar residues" evidence="6">
    <location>
        <begin position="297"/>
        <end position="307"/>
    </location>
</feature>
<sequence>FADESYIGHKNKTSRAIGTYKRSKSAAVLQSAGSKSHTGNGDEDAENQLFQEPKLGQQTWNSESVLTHTEANEGSLLGARRLDKENSDRIVPCVEPRDDTSRPVPTRPARSGAPGRYSLGQLQTVPTLSTSPVSHNNHSAAAPSSSSVNLFAAKPFVPDQRTSGAQRDSPGRGPISSADPAYNPTSSAARSSSRDRLYSTNGQQQQQLGASGERKVGNNSALSQNTSPPTSDASDSNSKWNIHNNSTNNNQFSGTKAPSPSQHGNIQSKLNDDGLPRDTTQHTFTHTDYQRRESAPVRSTINPSSSEKILDVSLGDSSAACRRRSDNSLNHTQQTDLVGYEVSISHSRQPSQEELECDEKAKQLAQELEHKDQKLSEVLRSDANKKRMQYMDGLFSRPTDLTCPGERATFNPETRLSLKNRSPQTMPEDSLDKQKMSKRSSLPKEYWMSPSKALLEMELRKNEEVGKDLTKDITDSSTLMKHKEELMQKLHKKLEVLKEEKVSLQQEIIDNNLLGKQVCQIVDARCQNHSERDKFKTYIEDLEKIVRLLLNLSGQLARAENAVQALGPQVDSKLKKLTIDKRERLFAKHEEAKFLKEDIDKRSEQLSGVLRERLTEREFTDYTHFIKMKSRLTIELQELDDKITLGEEQILELKKSIPD</sequence>
<dbReference type="AlphaFoldDB" id="A0A8S3ZIQ6"/>
<dbReference type="GO" id="GO:0051015">
    <property type="term" value="F:actin filament binding"/>
    <property type="evidence" value="ECO:0007669"/>
    <property type="project" value="InterPro"/>
</dbReference>
<accession>A0A8S3ZIQ6</accession>
<dbReference type="OrthoDB" id="10063560at2759"/>
<reference evidence="8" key="1">
    <citation type="submission" date="2021-04" db="EMBL/GenBank/DDBJ databases">
        <authorList>
            <consortium name="Molecular Ecology Group"/>
        </authorList>
    </citation>
    <scope>NUCLEOTIDE SEQUENCE</scope>
</reference>